<gene>
    <name evidence="2" type="ORF">EZS28_020735</name>
</gene>
<evidence type="ECO:0000313" key="2">
    <source>
        <dbReference type="EMBL" id="KAA6383737.1"/>
    </source>
</evidence>
<accession>A0A5J4VM72</accession>
<dbReference type="Proteomes" id="UP000324800">
    <property type="component" value="Unassembled WGS sequence"/>
</dbReference>
<proteinExistence type="predicted"/>
<feature type="region of interest" description="Disordered" evidence="1">
    <location>
        <begin position="95"/>
        <end position="177"/>
    </location>
</feature>
<dbReference type="AlphaFoldDB" id="A0A5J4VM72"/>
<organism evidence="2 3">
    <name type="scientific">Streblomastix strix</name>
    <dbReference type="NCBI Taxonomy" id="222440"/>
    <lineage>
        <taxon>Eukaryota</taxon>
        <taxon>Metamonada</taxon>
        <taxon>Preaxostyla</taxon>
        <taxon>Oxymonadida</taxon>
        <taxon>Streblomastigidae</taxon>
        <taxon>Streblomastix</taxon>
    </lineage>
</organism>
<protein>
    <submittedName>
        <fullName evidence="2">Uncharacterized protein</fullName>
    </submittedName>
</protein>
<reference evidence="2 3" key="1">
    <citation type="submission" date="2019-03" db="EMBL/GenBank/DDBJ databases">
        <title>Single cell metagenomics reveals metabolic interactions within the superorganism composed of flagellate Streblomastix strix and complex community of Bacteroidetes bacteria on its surface.</title>
        <authorList>
            <person name="Treitli S.C."/>
            <person name="Kolisko M."/>
            <person name="Husnik F."/>
            <person name="Keeling P."/>
            <person name="Hampl V."/>
        </authorList>
    </citation>
    <scope>NUCLEOTIDE SEQUENCE [LARGE SCALE GENOMIC DNA]</scope>
    <source>
        <strain evidence="2">ST1C</strain>
    </source>
</reference>
<feature type="compositionally biased region" description="Polar residues" evidence="1">
    <location>
        <begin position="104"/>
        <end position="126"/>
    </location>
</feature>
<feature type="compositionally biased region" description="Basic and acidic residues" evidence="1">
    <location>
        <begin position="127"/>
        <end position="143"/>
    </location>
</feature>
<evidence type="ECO:0000256" key="1">
    <source>
        <dbReference type="SAM" id="MobiDB-lite"/>
    </source>
</evidence>
<sequence length="288" mass="31930">MSVMESLDSLTYTVKIYQSIPETVICLIIFAVEQIIDSGTLLQASVNGVANPEINITKLSTSTPPHNVNRSDGFGENICGTQLQAATNENEHLNHQTTDKTDFENSNVQANDNRTGGQQNNQVCNNETHHDQDNGNNKERETSSSHTIHSKQEQRNSNISQSKGQPSLINTPTEIGQVKGNVVVPKQRMQPTNDHDIKSKTGQLKFVLNKSLGIPDNRANSDSSNHFIPQLVQRKKVDVAAVTKDKSAKYSKNNVTNVRSKKQKQAFNSETQIEIEPDSKIDLQDQLD</sequence>
<feature type="compositionally biased region" description="Basic and acidic residues" evidence="1">
    <location>
        <begin position="277"/>
        <end position="288"/>
    </location>
</feature>
<feature type="region of interest" description="Disordered" evidence="1">
    <location>
        <begin position="257"/>
        <end position="288"/>
    </location>
</feature>
<feature type="compositionally biased region" description="Polar residues" evidence="1">
    <location>
        <begin position="155"/>
        <end position="174"/>
    </location>
</feature>
<evidence type="ECO:0000313" key="3">
    <source>
        <dbReference type="Proteomes" id="UP000324800"/>
    </source>
</evidence>
<name>A0A5J4VM72_9EUKA</name>
<dbReference type="EMBL" id="SNRW01006098">
    <property type="protein sequence ID" value="KAA6383737.1"/>
    <property type="molecule type" value="Genomic_DNA"/>
</dbReference>
<comment type="caution">
    <text evidence="2">The sequence shown here is derived from an EMBL/GenBank/DDBJ whole genome shotgun (WGS) entry which is preliminary data.</text>
</comment>